<dbReference type="InterPro" id="IPR005162">
    <property type="entry name" value="Retrotrans_gag_dom"/>
</dbReference>
<dbReference type="Proteomes" id="UP000245207">
    <property type="component" value="Unassembled WGS sequence"/>
</dbReference>
<accession>A0A2U1P359</accession>
<feature type="domain" description="Retrotransposon gag" evidence="2">
    <location>
        <begin position="57"/>
        <end position="154"/>
    </location>
</feature>
<feature type="compositionally biased region" description="Low complexity" evidence="1">
    <location>
        <begin position="192"/>
        <end position="206"/>
    </location>
</feature>
<evidence type="ECO:0000259" key="2">
    <source>
        <dbReference type="Pfam" id="PF03732"/>
    </source>
</evidence>
<dbReference type="AlphaFoldDB" id="A0A2U1P359"/>
<dbReference type="PANTHER" id="PTHR35046">
    <property type="entry name" value="ZINC KNUCKLE (CCHC-TYPE) FAMILY PROTEIN"/>
    <property type="match status" value="1"/>
</dbReference>
<reference evidence="3 4" key="1">
    <citation type="journal article" date="2018" name="Mol. Plant">
        <title>The genome of Artemisia annua provides insight into the evolution of Asteraceae family and artemisinin biosynthesis.</title>
        <authorList>
            <person name="Shen Q."/>
            <person name="Zhang L."/>
            <person name="Liao Z."/>
            <person name="Wang S."/>
            <person name="Yan T."/>
            <person name="Shi P."/>
            <person name="Liu M."/>
            <person name="Fu X."/>
            <person name="Pan Q."/>
            <person name="Wang Y."/>
            <person name="Lv Z."/>
            <person name="Lu X."/>
            <person name="Zhang F."/>
            <person name="Jiang W."/>
            <person name="Ma Y."/>
            <person name="Chen M."/>
            <person name="Hao X."/>
            <person name="Li L."/>
            <person name="Tang Y."/>
            <person name="Lv G."/>
            <person name="Zhou Y."/>
            <person name="Sun X."/>
            <person name="Brodelius P.E."/>
            <person name="Rose J.K.C."/>
            <person name="Tang K."/>
        </authorList>
    </citation>
    <scope>NUCLEOTIDE SEQUENCE [LARGE SCALE GENOMIC DNA]</scope>
    <source>
        <strain evidence="4">cv. Huhao1</strain>
        <tissue evidence="3">Leaf</tissue>
    </source>
</reference>
<feature type="region of interest" description="Disordered" evidence="1">
    <location>
        <begin position="187"/>
        <end position="226"/>
    </location>
</feature>
<evidence type="ECO:0000313" key="3">
    <source>
        <dbReference type="EMBL" id="PWA80196.1"/>
    </source>
</evidence>
<evidence type="ECO:0000313" key="4">
    <source>
        <dbReference type="Proteomes" id="UP000245207"/>
    </source>
</evidence>
<dbReference type="PANTHER" id="PTHR35046:SF18">
    <property type="entry name" value="RNA-DIRECTED DNA POLYMERASE"/>
    <property type="match status" value="1"/>
</dbReference>
<comment type="caution">
    <text evidence="3">The sequence shown here is derived from an EMBL/GenBank/DDBJ whole genome shotgun (WGS) entry which is preliminary data.</text>
</comment>
<dbReference type="Pfam" id="PF03732">
    <property type="entry name" value="Retrotrans_gag"/>
    <property type="match status" value="1"/>
</dbReference>
<dbReference type="EMBL" id="PKPP01001752">
    <property type="protein sequence ID" value="PWA80196.1"/>
    <property type="molecule type" value="Genomic_DNA"/>
</dbReference>
<name>A0A2U1P359_ARTAN</name>
<dbReference type="STRING" id="35608.A0A2U1P359"/>
<organism evidence="3 4">
    <name type="scientific">Artemisia annua</name>
    <name type="common">Sweet wormwood</name>
    <dbReference type="NCBI Taxonomy" id="35608"/>
    <lineage>
        <taxon>Eukaryota</taxon>
        <taxon>Viridiplantae</taxon>
        <taxon>Streptophyta</taxon>
        <taxon>Embryophyta</taxon>
        <taxon>Tracheophyta</taxon>
        <taxon>Spermatophyta</taxon>
        <taxon>Magnoliopsida</taxon>
        <taxon>eudicotyledons</taxon>
        <taxon>Gunneridae</taxon>
        <taxon>Pentapetalae</taxon>
        <taxon>asterids</taxon>
        <taxon>campanulids</taxon>
        <taxon>Asterales</taxon>
        <taxon>Asteraceae</taxon>
        <taxon>Asteroideae</taxon>
        <taxon>Anthemideae</taxon>
        <taxon>Artemisiinae</taxon>
        <taxon>Artemisia</taxon>
    </lineage>
</organism>
<proteinExistence type="predicted"/>
<gene>
    <name evidence="3" type="ORF">CTI12_AA197270</name>
</gene>
<evidence type="ECO:0000256" key="1">
    <source>
        <dbReference type="SAM" id="MobiDB-lite"/>
    </source>
</evidence>
<sequence length="357" mass="40847">MGSNRNAFWSDFDYRQRAKDVPTFHGSMNVEDFLDWMSELDTYFKFYEIPMDNRVNLVAYKLKGGAQSWWKNLQLTRERQGKLPITSWERMERELRRRFLPPNHDQILFNLLQNCMQGNRSVEVYTAEFHRLPSRNDLSETESQQVTRYINGLSPEIQDRISLVPVYTLNDAYNLAIRAENQLAKRTRPTVFSSNQNSSLSTQSTFNPESSQYGSKSVDLDKKKQSMNTSTIISKSTNPYERPIVGKCFKSGLPGHRSSYCRATGGKVNLTLKDDKFDNGEETYNKDEDDDVEICHPEGGGYATKEYMAHSFVIQLPLSDGYNTNVSSSVECLANGTGSVEAKVKKKRSQGTLHLLF</sequence>
<dbReference type="OrthoDB" id="1194186at2759"/>
<keyword evidence="4" id="KW-1185">Reference proteome</keyword>
<protein>
    <recommendedName>
        <fullName evidence="2">Retrotransposon gag domain-containing protein</fullName>
    </recommendedName>
</protein>